<dbReference type="EMBL" id="JBANDL010000002">
    <property type="protein sequence ID" value="MEI2456552.1"/>
    <property type="molecule type" value="Genomic_DNA"/>
</dbReference>
<dbReference type="InterPro" id="IPR046256">
    <property type="entry name" value="DUF6289"/>
</dbReference>
<evidence type="ECO:0000313" key="4">
    <source>
        <dbReference type="Proteomes" id="UP001387215"/>
    </source>
</evidence>
<reference evidence="3" key="2">
    <citation type="submission" date="2024-06" db="EMBL/GenBank/DDBJ databases">
        <authorList>
            <person name="Li S."/>
        </authorList>
    </citation>
    <scope>NUCLEOTIDE SEQUENCE</scope>
    <source>
        <strain evidence="3">SR10</strain>
    </source>
</reference>
<sequence length="73" mass="7602">MRHFITAAAVAAFAGALALAGNVLAAPPGQGYSITYFGTDGEVVGGATAHCSGEYLSWGDHTATYDKRTWYCD</sequence>
<name>A0AAU8MR03_9GAMM</name>
<dbReference type="EMBL" id="CP159925">
    <property type="protein sequence ID" value="XCO75562.1"/>
    <property type="molecule type" value="Genomic_DNA"/>
</dbReference>
<evidence type="ECO:0000256" key="1">
    <source>
        <dbReference type="SAM" id="SignalP"/>
    </source>
</evidence>
<dbReference type="Pfam" id="PF19806">
    <property type="entry name" value="DUF6289"/>
    <property type="match status" value="1"/>
</dbReference>
<keyword evidence="4" id="KW-1185">Reference proteome</keyword>
<dbReference type="AlphaFoldDB" id="A0AAU8MR03"/>
<keyword evidence="1" id="KW-0732">Signal</keyword>
<gene>
    <name evidence="3" type="ORF">ABU614_01830</name>
    <name evidence="2" type="ORF">V2J18_17975</name>
</gene>
<feature type="signal peptide" evidence="1">
    <location>
        <begin position="1"/>
        <end position="25"/>
    </location>
</feature>
<reference evidence="2 4" key="1">
    <citation type="submission" date="2024-02" db="EMBL/GenBank/DDBJ databases">
        <title>Lysobacter Genome Sequencing and Mining.</title>
        <authorList>
            <person name="Bierman J."/>
            <person name="Walker M.C."/>
        </authorList>
    </citation>
    <scope>NUCLEOTIDE SEQUENCE [LARGE SCALE GENOMIC DNA]</scope>
    <source>
        <strain evidence="2 4">PB6250</strain>
    </source>
</reference>
<accession>A0AAU8MR03</accession>
<dbReference type="RefSeq" id="WP_064749556.1">
    <property type="nucleotide sequence ID" value="NZ_CP159925.1"/>
</dbReference>
<protein>
    <recommendedName>
        <fullName evidence="5">Secreted protein</fullName>
    </recommendedName>
</protein>
<evidence type="ECO:0008006" key="5">
    <source>
        <dbReference type="Google" id="ProtNLM"/>
    </source>
</evidence>
<feature type="chain" id="PRO_5043336260" description="Secreted protein" evidence="1">
    <location>
        <begin position="26"/>
        <end position="73"/>
    </location>
</feature>
<proteinExistence type="predicted"/>
<evidence type="ECO:0000313" key="2">
    <source>
        <dbReference type="EMBL" id="MEI2456552.1"/>
    </source>
</evidence>
<organism evidence="3">
    <name type="scientific">Lysobacter firmicutimachus</name>
    <dbReference type="NCBI Taxonomy" id="1792846"/>
    <lineage>
        <taxon>Bacteria</taxon>
        <taxon>Pseudomonadati</taxon>
        <taxon>Pseudomonadota</taxon>
        <taxon>Gammaproteobacteria</taxon>
        <taxon>Lysobacterales</taxon>
        <taxon>Lysobacteraceae</taxon>
        <taxon>Lysobacter</taxon>
    </lineage>
</organism>
<evidence type="ECO:0000313" key="3">
    <source>
        <dbReference type="EMBL" id="XCO75562.1"/>
    </source>
</evidence>
<dbReference type="Proteomes" id="UP001387215">
    <property type="component" value="Unassembled WGS sequence"/>
</dbReference>